<dbReference type="PROSITE" id="PS51257">
    <property type="entry name" value="PROKAR_LIPOPROTEIN"/>
    <property type="match status" value="1"/>
</dbReference>
<evidence type="ECO:0000256" key="1">
    <source>
        <dbReference type="SAM" id="SignalP"/>
    </source>
</evidence>
<dbReference type="RefSeq" id="WP_145714444.1">
    <property type="nucleotide sequence ID" value="NZ_BAAAFY010000001.1"/>
</dbReference>
<proteinExistence type="predicted"/>
<dbReference type="Proteomes" id="UP000316778">
    <property type="component" value="Unassembled WGS sequence"/>
</dbReference>
<feature type="signal peptide" evidence="1">
    <location>
        <begin position="1"/>
        <end position="19"/>
    </location>
</feature>
<sequence>MKQILLLSAAAIVVLVACSKDSVGTKPQITFKSYSIPAIVDSLVDQFDATFQVVDGDGDIQNQFYFRPVIDSDPLSLTDSAFAPRQMPNIGAHKGSKVDAEVIYNLQSSDFKIYDPNVNPDSFRLRVFIIDDAGNSSDTIITPKIPIIKY</sequence>
<accession>A0A562T5Q7</accession>
<dbReference type="EMBL" id="VLLG01000003">
    <property type="protein sequence ID" value="TWI88703.1"/>
    <property type="molecule type" value="Genomic_DNA"/>
</dbReference>
<feature type="chain" id="PRO_5022246541" evidence="1">
    <location>
        <begin position="20"/>
        <end position="150"/>
    </location>
</feature>
<gene>
    <name evidence="2" type="ORF">LX66_2789</name>
</gene>
<keyword evidence="1" id="KW-0732">Signal</keyword>
<organism evidence="2 3">
    <name type="scientific">Chitinophaga japonensis</name>
    <name type="common">Flexibacter japonensis</name>
    <dbReference type="NCBI Taxonomy" id="104662"/>
    <lineage>
        <taxon>Bacteria</taxon>
        <taxon>Pseudomonadati</taxon>
        <taxon>Bacteroidota</taxon>
        <taxon>Chitinophagia</taxon>
        <taxon>Chitinophagales</taxon>
        <taxon>Chitinophagaceae</taxon>
        <taxon>Chitinophaga</taxon>
    </lineage>
</organism>
<evidence type="ECO:0000313" key="3">
    <source>
        <dbReference type="Proteomes" id="UP000316778"/>
    </source>
</evidence>
<reference evidence="2 3" key="1">
    <citation type="journal article" date="2013" name="Stand. Genomic Sci.">
        <title>Genomic Encyclopedia of Type Strains, Phase I: The one thousand microbial genomes (KMG-I) project.</title>
        <authorList>
            <person name="Kyrpides N.C."/>
            <person name="Woyke T."/>
            <person name="Eisen J.A."/>
            <person name="Garrity G."/>
            <person name="Lilburn T.G."/>
            <person name="Beck B.J."/>
            <person name="Whitman W.B."/>
            <person name="Hugenholtz P."/>
            <person name="Klenk H.P."/>
        </authorList>
    </citation>
    <scope>NUCLEOTIDE SEQUENCE [LARGE SCALE GENOMIC DNA]</scope>
    <source>
        <strain evidence="2 3">DSM 13484</strain>
    </source>
</reference>
<dbReference type="OrthoDB" id="675420at2"/>
<dbReference type="AlphaFoldDB" id="A0A562T5Q7"/>
<keyword evidence="3" id="KW-1185">Reference proteome</keyword>
<evidence type="ECO:0000313" key="2">
    <source>
        <dbReference type="EMBL" id="TWI88703.1"/>
    </source>
</evidence>
<protein>
    <submittedName>
        <fullName evidence="2">Uncharacterized protein</fullName>
    </submittedName>
</protein>
<comment type="caution">
    <text evidence="2">The sequence shown here is derived from an EMBL/GenBank/DDBJ whole genome shotgun (WGS) entry which is preliminary data.</text>
</comment>
<name>A0A562T5Q7_CHIJA</name>